<dbReference type="AlphaFoldDB" id="A0A9P5XHG4"/>
<dbReference type="Gene3D" id="1.20.58.160">
    <property type="match status" value="1"/>
</dbReference>
<name>A0A9P5XHG4_9AGAR</name>
<evidence type="ECO:0000313" key="2">
    <source>
        <dbReference type="EMBL" id="KAF9450387.1"/>
    </source>
</evidence>
<dbReference type="InterPro" id="IPR038425">
    <property type="entry name" value="GAT_sf"/>
</dbReference>
<evidence type="ECO:0000313" key="3">
    <source>
        <dbReference type="Proteomes" id="UP000807342"/>
    </source>
</evidence>
<organism evidence="2 3">
    <name type="scientific">Macrolepiota fuliginosa MF-IS2</name>
    <dbReference type="NCBI Taxonomy" id="1400762"/>
    <lineage>
        <taxon>Eukaryota</taxon>
        <taxon>Fungi</taxon>
        <taxon>Dikarya</taxon>
        <taxon>Basidiomycota</taxon>
        <taxon>Agaricomycotina</taxon>
        <taxon>Agaricomycetes</taxon>
        <taxon>Agaricomycetidae</taxon>
        <taxon>Agaricales</taxon>
        <taxon>Agaricineae</taxon>
        <taxon>Agaricaceae</taxon>
        <taxon>Macrolepiota</taxon>
    </lineage>
</organism>
<accession>A0A9P5XHG4</accession>
<keyword evidence="3" id="KW-1185">Reference proteome</keyword>
<gene>
    <name evidence="2" type="ORF">P691DRAFT_789290</name>
</gene>
<proteinExistence type="predicted"/>
<dbReference type="OrthoDB" id="2018246at2759"/>
<dbReference type="EMBL" id="MU151106">
    <property type="protein sequence ID" value="KAF9450387.1"/>
    <property type="molecule type" value="Genomic_DNA"/>
</dbReference>
<dbReference type="Proteomes" id="UP000807342">
    <property type="component" value="Unassembled WGS sequence"/>
</dbReference>
<feature type="region of interest" description="Disordered" evidence="1">
    <location>
        <begin position="1"/>
        <end position="23"/>
    </location>
</feature>
<evidence type="ECO:0000256" key="1">
    <source>
        <dbReference type="SAM" id="MobiDB-lite"/>
    </source>
</evidence>
<comment type="caution">
    <text evidence="2">The sequence shown here is derived from an EMBL/GenBank/DDBJ whole genome shotgun (WGS) entry which is preliminary data.</text>
</comment>
<protein>
    <submittedName>
        <fullName evidence="2">Uncharacterized protein</fullName>
    </submittedName>
</protein>
<sequence length="184" mass="19622">MASHLDPVKWVNDAETEDSESLDTPLQMNDQINTVLERYEAFKRRDYVAAANPIPAELTNNNNAQLDSLIDFDNTASTNTNTGGGAGGINDLAGIFAVLALLAVSQYQAFRSSSPLAGGGMPTYWPAPATAHNTDNSNGFGGLRLGGRRHPSSIDCGKAQPGPARGHHVVNESMSFSHPSNWEI</sequence>
<reference evidence="2" key="1">
    <citation type="submission" date="2020-11" db="EMBL/GenBank/DDBJ databases">
        <authorList>
            <consortium name="DOE Joint Genome Institute"/>
            <person name="Ahrendt S."/>
            <person name="Riley R."/>
            <person name="Andreopoulos W."/>
            <person name="Labutti K."/>
            <person name="Pangilinan J."/>
            <person name="Ruiz-Duenas F.J."/>
            <person name="Barrasa J.M."/>
            <person name="Sanchez-Garcia M."/>
            <person name="Camarero S."/>
            <person name="Miyauchi S."/>
            <person name="Serrano A."/>
            <person name="Linde D."/>
            <person name="Babiker R."/>
            <person name="Drula E."/>
            <person name="Ayuso-Fernandez I."/>
            <person name="Pacheco R."/>
            <person name="Padilla G."/>
            <person name="Ferreira P."/>
            <person name="Barriuso J."/>
            <person name="Kellner H."/>
            <person name="Castanera R."/>
            <person name="Alfaro M."/>
            <person name="Ramirez L."/>
            <person name="Pisabarro A.G."/>
            <person name="Kuo A."/>
            <person name="Tritt A."/>
            <person name="Lipzen A."/>
            <person name="He G."/>
            <person name="Yan M."/>
            <person name="Ng V."/>
            <person name="Cullen D."/>
            <person name="Martin F."/>
            <person name="Rosso M.-N."/>
            <person name="Henrissat B."/>
            <person name="Hibbett D."/>
            <person name="Martinez A.T."/>
            <person name="Grigoriev I.V."/>
        </authorList>
    </citation>
    <scope>NUCLEOTIDE SEQUENCE</scope>
    <source>
        <strain evidence="2">MF-IS2</strain>
    </source>
</reference>